<comment type="caution">
    <text evidence="3">The sequence shown here is derived from an EMBL/GenBank/DDBJ whole genome shotgun (WGS) entry which is preliminary data.</text>
</comment>
<evidence type="ECO:0000256" key="1">
    <source>
        <dbReference type="SAM" id="MobiDB-lite"/>
    </source>
</evidence>
<dbReference type="PROSITE" id="PS51257">
    <property type="entry name" value="PROKAR_LIPOPROTEIN"/>
    <property type="match status" value="1"/>
</dbReference>
<feature type="compositionally biased region" description="Low complexity" evidence="1">
    <location>
        <begin position="106"/>
        <end position="116"/>
    </location>
</feature>
<dbReference type="AlphaFoldDB" id="A0A7W9WYE3"/>
<dbReference type="RefSeq" id="WP_183552324.1">
    <property type="nucleotide sequence ID" value="NZ_JACHBX010000001.1"/>
</dbReference>
<accession>A0A7W9WYE3</accession>
<evidence type="ECO:0000313" key="4">
    <source>
        <dbReference type="Proteomes" id="UP000540787"/>
    </source>
</evidence>
<sequence>MIYIKQTALTLRNAAIVATAVFALAACQKKEATAPVQTPDVAGPNGAAIDPHAGLKSESATADAAVPETGPAEGGTAIGGMVAGQDADSNKPRDSGASEPTGGDGATTQAATPPAK</sequence>
<name>A0A7W9WYE3_9BURK</name>
<protein>
    <recommendedName>
        <fullName evidence="5">Lipoprotein</fullName>
    </recommendedName>
</protein>
<evidence type="ECO:0000256" key="2">
    <source>
        <dbReference type="SAM" id="SignalP"/>
    </source>
</evidence>
<feature type="compositionally biased region" description="Gly residues" evidence="1">
    <location>
        <begin position="72"/>
        <end position="82"/>
    </location>
</feature>
<organism evidence="3 4">
    <name type="scientific">Massilia aurea</name>
    <dbReference type="NCBI Taxonomy" id="373040"/>
    <lineage>
        <taxon>Bacteria</taxon>
        <taxon>Pseudomonadati</taxon>
        <taxon>Pseudomonadota</taxon>
        <taxon>Betaproteobacteria</taxon>
        <taxon>Burkholderiales</taxon>
        <taxon>Oxalobacteraceae</taxon>
        <taxon>Telluria group</taxon>
        <taxon>Massilia</taxon>
    </lineage>
</organism>
<evidence type="ECO:0000313" key="3">
    <source>
        <dbReference type="EMBL" id="MBB6133125.1"/>
    </source>
</evidence>
<reference evidence="3 4" key="1">
    <citation type="submission" date="2020-08" db="EMBL/GenBank/DDBJ databases">
        <title>The Agave Microbiome: Exploring the role of microbial communities in plant adaptations to desert environments.</title>
        <authorList>
            <person name="Partida-Martinez L.P."/>
        </authorList>
    </citation>
    <scope>NUCLEOTIDE SEQUENCE [LARGE SCALE GENOMIC DNA]</scope>
    <source>
        <strain evidence="3 4">AT3.2</strain>
    </source>
</reference>
<feature type="region of interest" description="Disordered" evidence="1">
    <location>
        <begin position="32"/>
        <end position="116"/>
    </location>
</feature>
<gene>
    <name evidence="3" type="ORF">HD842_001236</name>
</gene>
<feature type="chain" id="PRO_5031020440" description="Lipoprotein" evidence="2">
    <location>
        <begin position="26"/>
        <end position="116"/>
    </location>
</feature>
<feature type="signal peptide" evidence="2">
    <location>
        <begin position="1"/>
        <end position="25"/>
    </location>
</feature>
<proteinExistence type="predicted"/>
<dbReference type="EMBL" id="JACHBX010000001">
    <property type="protein sequence ID" value="MBB6133125.1"/>
    <property type="molecule type" value="Genomic_DNA"/>
</dbReference>
<dbReference type="Proteomes" id="UP000540787">
    <property type="component" value="Unassembled WGS sequence"/>
</dbReference>
<keyword evidence="2" id="KW-0732">Signal</keyword>
<evidence type="ECO:0008006" key="5">
    <source>
        <dbReference type="Google" id="ProtNLM"/>
    </source>
</evidence>
<keyword evidence="4" id="KW-1185">Reference proteome</keyword>